<dbReference type="InterPro" id="IPR036915">
    <property type="entry name" value="Cyclin-like_sf"/>
</dbReference>
<dbReference type="OrthoDB" id="671595at2759"/>
<feature type="compositionally biased region" description="Basic residues" evidence="1">
    <location>
        <begin position="155"/>
        <end position="164"/>
    </location>
</feature>
<dbReference type="SUPFAM" id="SSF47954">
    <property type="entry name" value="Cyclin-like"/>
    <property type="match status" value="1"/>
</dbReference>
<name>A0A9N9RCC7_9NEOP</name>
<dbReference type="Gene3D" id="1.10.472.10">
    <property type="entry name" value="Cyclin-like"/>
    <property type="match status" value="1"/>
</dbReference>
<accession>A0A9N9RCC7</accession>
<feature type="region of interest" description="Disordered" evidence="1">
    <location>
        <begin position="155"/>
        <end position="189"/>
    </location>
</feature>
<evidence type="ECO:0000313" key="2">
    <source>
        <dbReference type="EMBL" id="CAG9793499.1"/>
    </source>
</evidence>
<evidence type="ECO:0000256" key="1">
    <source>
        <dbReference type="SAM" id="MobiDB-lite"/>
    </source>
</evidence>
<dbReference type="Proteomes" id="UP001153714">
    <property type="component" value="Chromosome 5"/>
</dbReference>
<organism evidence="2 3">
    <name type="scientific">Diatraea saccharalis</name>
    <name type="common">sugarcane borer</name>
    <dbReference type="NCBI Taxonomy" id="40085"/>
    <lineage>
        <taxon>Eukaryota</taxon>
        <taxon>Metazoa</taxon>
        <taxon>Ecdysozoa</taxon>
        <taxon>Arthropoda</taxon>
        <taxon>Hexapoda</taxon>
        <taxon>Insecta</taxon>
        <taxon>Pterygota</taxon>
        <taxon>Neoptera</taxon>
        <taxon>Endopterygota</taxon>
        <taxon>Lepidoptera</taxon>
        <taxon>Glossata</taxon>
        <taxon>Ditrysia</taxon>
        <taxon>Pyraloidea</taxon>
        <taxon>Crambidae</taxon>
        <taxon>Crambinae</taxon>
        <taxon>Diatraea</taxon>
    </lineage>
</organism>
<reference evidence="2" key="2">
    <citation type="submission" date="2022-10" db="EMBL/GenBank/DDBJ databases">
        <authorList>
            <consortium name="ENA_rothamsted_submissions"/>
            <consortium name="culmorum"/>
            <person name="King R."/>
        </authorList>
    </citation>
    <scope>NUCLEOTIDE SEQUENCE</scope>
</reference>
<sequence>MEADKENINKLKLRTRIPLPVDPLPALPKHLVENKKEPKAMTERYPLKTLKSQQNLALPGPSNLHKQVDVRPKIRVDTRHVTRRAKAEVLDWDFKVFKDCVAEDDNVIIISDDEDNSKKDEYKFIVSNKQKSCLGETKDAVTPVLKSLEPNRVKNLKRSLKRPHSRELQGLSPLDKEQRKTQEKKRQKLHSCEPLNERLMSPDFCLKSVGADGNPAVIQTAVWYLDSVLATGLVQVTHLQLIAAACYWIARKLHGPGVCKFPSQPVVAQEFIGYFSWWCDQCHPGEIEVAATFLCMCGLMVDTSLCSECPSVVGAAAVYNSLLLLGKEESLTRLQICPM</sequence>
<evidence type="ECO:0000313" key="3">
    <source>
        <dbReference type="Proteomes" id="UP001153714"/>
    </source>
</evidence>
<gene>
    <name evidence="2" type="ORF">DIATSA_LOCUS10933</name>
</gene>
<proteinExistence type="predicted"/>
<keyword evidence="3" id="KW-1185">Reference proteome</keyword>
<dbReference type="CDD" id="cd00043">
    <property type="entry name" value="CYCLIN_SF"/>
    <property type="match status" value="1"/>
</dbReference>
<dbReference type="AlphaFoldDB" id="A0A9N9RCC7"/>
<reference evidence="2" key="1">
    <citation type="submission" date="2021-12" db="EMBL/GenBank/DDBJ databases">
        <authorList>
            <person name="King R."/>
        </authorList>
    </citation>
    <scope>NUCLEOTIDE SEQUENCE</scope>
</reference>
<dbReference type="EMBL" id="OU893336">
    <property type="protein sequence ID" value="CAG9793499.1"/>
    <property type="molecule type" value="Genomic_DNA"/>
</dbReference>
<protein>
    <submittedName>
        <fullName evidence="2">Uncharacterized protein</fullName>
    </submittedName>
</protein>